<dbReference type="GO" id="GO:0003824">
    <property type="term" value="F:catalytic activity"/>
    <property type="evidence" value="ECO:0007669"/>
    <property type="project" value="InterPro"/>
</dbReference>
<dbReference type="GO" id="GO:0022904">
    <property type="term" value="P:respiratory electron transport chain"/>
    <property type="evidence" value="ECO:0007669"/>
    <property type="project" value="TreeGrafter"/>
</dbReference>
<comment type="similarity">
    <text evidence="1">Belongs to the FAD-binding oxidoreductase/transferase type 4 family.</text>
</comment>
<dbReference type="OrthoDB" id="9809290at2"/>
<dbReference type="InterPro" id="IPR016166">
    <property type="entry name" value="FAD-bd_PCMH"/>
</dbReference>
<evidence type="ECO:0000256" key="1">
    <source>
        <dbReference type="ARBA" id="ARBA00008000"/>
    </source>
</evidence>
<feature type="domain" description="FAD-binding PCMH-type" evidence="4">
    <location>
        <begin position="32"/>
        <end position="214"/>
    </location>
</feature>
<dbReference type="InterPro" id="IPR051264">
    <property type="entry name" value="FAD-oxidored/transferase_4"/>
</dbReference>
<dbReference type="AlphaFoldDB" id="B8IW07"/>
<evidence type="ECO:0000259" key="4">
    <source>
        <dbReference type="PROSITE" id="PS51387"/>
    </source>
</evidence>
<geneLocation type="plasmid" evidence="5 6">
    <name>pMNOD01</name>
</geneLocation>
<dbReference type="EMBL" id="CP001350">
    <property type="protein sequence ID" value="ACL62597.1"/>
    <property type="molecule type" value="Genomic_DNA"/>
</dbReference>
<dbReference type="Gene3D" id="3.30.43.10">
    <property type="entry name" value="Uridine Diphospho-n-acetylenolpyruvylglucosamine Reductase, domain 2"/>
    <property type="match status" value="1"/>
</dbReference>
<dbReference type="RefSeq" id="WP_015934136.1">
    <property type="nucleotide sequence ID" value="NC_011892.1"/>
</dbReference>
<dbReference type="SUPFAM" id="SSF56176">
    <property type="entry name" value="FAD-binding/transporter-associated domain-like"/>
    <property type="match status" value="1"/>
</dbReference>
<protein>
    <submittedName>
        <fullName evidence="5">FAD linked oxidase domain protein</fullName>
    </submittedName>
</protein>
<dbReference type="InterPro" id="IPR016171">
    <property type="entry name" value="Vanillyl_alc_oxidase_C-sub2"/>
</dbReference>
<dbReference type="InterPro" id="IPR036318">
    <property type="entry name" value="FAD-bd_PCMH-like_sf"/>
</dbReference>
<dbReference type="Gene3D" id="3.30.70.2190">
    <property type="match status" value="1"/>
</dbReference>
<evidence type="ECO:0000256" key="3">
    <source>
        <dbReference type="ARBA" id="ARBA00022827"/>
    </source>
</evidence>
<dbReference type="Gene3D" id="3.30.465.10">
    <property type="match status" value="1"/>
</dbReference>
<dbReference type="InterPro" id="IPR016167">
    <property type="entry name" value="FAD-bd_PCMH_sub1"/>
</dbReference>
<dbReference type="SUPFAM" id="SSF55103">
    <property type="entry name" value="FAD-linked oxidases, C-terminal domain"/>
    <property type="match status" value="1"/>
</dbReference>
<dbReference type="PANTHER" id="PTHR43716">
    <property type="entry name" value="D-2-HYDROXYGLUTARATE DEHYDROGENASE, MITOCHONDRIAL"/>
    <property type="match status" value="1"/>
</dbReference>
<dbReference type="PANTHER" id="PTHR43716:SF2">
    <property type="entry name" value="BLL6224 PROTEIN"/>
    <property type="match status" value="1"/>
</dbReference>
<evidence type="ECO:0000313" key="6">
    <source>
        <dbReference type="Proteomes" id="UP000008207"/>
    </source>
</evidence>
<reference evidence="6" key="1">
    <citation type="submission" date="2009-01" db="EMBL/GenBank/DDBJ databases">
        <title>Complete sequence of plasmid 1 of Methylobacterium nodulans ORS 2060.</title>
        <authorList>
            <consortium name="US DOE Joint Genome Institute"/>
            <person name="Lucas S."/>
            <person name="Copeland A."/>
            <person name="Lapidus A."/>
            <person name="Glavina del Rio T."/>
            <person name="Dalin E."/>
            <person name="Tice H."/>
            <person name="Bruce D."/>
            <person name="Goodwin L."/>
            <person name="Pitluck S."/>
            <person name="Sims D."/>
            <person name="Brettin T."/>
            <person name="Detter J.C."/>
            <person name="Han C."/>
            <person name="Larimer F."/>
            <person name="Land M."/>
            <person name="Hauser L."/>
            <person name="Kyrpides N."/>
            <person name="Ivanova N."/>
            <person name="Marx C.J."/>
            <person name="Richardson P."/>
        </authorList>
    </citation>
    <scope>NUCLEOTIDE SEQUENCE [LARGE SCALE GENOMIC DNA]</scope>
    <source>
        <strain evidence="6">LMG 21967 / CNCM I-2342 / ORS 2060</strain>
        <plasmid evidence="6">Plasmid pMNOD01</plasmid>
    </source>
</reference>
<keyword evidence="5" id="KW-0614">Plasmid</keyword>
<dbReference type="InterPro" id="IPR016169">
    <property type="entry name" value="FAD-bd_PCMH_sub2"/>
</dbReference>
<dbReference type="HOGENOM" id="CLU_017779_4_1_5"/>
<dbReference type="Gene3D" id="1.10.45.10">
    <property type="entry name" value="Vanillyl-alcohol Oxidase, Chain A, domain 4"/>
    <property type="match status" value="1"/>
</dbReference>
<gene>
    <name evidence="5" type="ordered locus">Mnod_8493</name>
</gene>
<name>B8IW07_METNO</name>
<keyword evidence="3" id="KW-0274">FAD</keyword>
<dbReference type="InterPro" id="IPR006094">
    <property type="entry name" value="Oxid_FAD_bind_N"/>
</dbReference>
<dbReference type="Proteomes" id="UP000008207">
    <property type="component" value="Plasmid pMNOD01"/>
</dbReference>
<evidence type="ECO:0000256" key="2">
    <source>
        <dbReference type="ARBA" id="ARBA00022630"/>
    </source>
</evidence>
<accession>B8IW07</accession>
<dbReference type="InterPro" id="IPR016164">
    <property type="entry name" value="FAD-linked_Oxase-like_C"/>
</dbReference>
<dbReference type="PROSITE" id="PS51387">
    <property type="entry name" value="FAD_PCMH"/>
    <property type="match status" value="1"/>
</dbReference>
<dbReference type="Pfam" id="PF01565">
    <property type="entry name" value="FAD_binding_4"/>
    <property type="match status" value="1"/>
</dbReference>
<dbReference type="GO" id="GO:0071949">
    <property type="term" value="F:FAD binding"/>
    <property type="evidence" value="ECO:0007669"/>
    <property type="project" value="InterPro"/>
</dbReference>
<evidence type="ECO:0000313" key="5">
    <source>
        <dbReference type="EMBL" id="ACL62597.1"/>
    </source>
</evidence>
<dbReference type="Gene3D" id="3.30.70.2740">
    <property type="match status" value="1"/>
</dbReference>
<keyword evidence="6" id="KW-1185">Reference proteome</keyword>
<organism evidence="5 6">
    <name type="scientific">Methylobacterium nodulans (strain LMG 21967 / CNCM I-2342 / ORS 2060)</name>
    <dbReference type="NCBI Taxonomy" id="460265"/>
    <lineage>
        <taxon>Bacteria</taxon>
        <taxon>Pseudomonadati</taxon>
        <taxon>Pseudomonadota</taxon>
        <taxon>Alphaproteobacteria</taxon>
        <taxon>Hyphomicrobiales</taxon>
        <taxon>Methylobacteriaceae</taxon>
        <taxon>Methylobacterium</taxon>
    </lineage>
</organism>
<dbReference type="KEGG" id="mno:Mnod_8493"/>
<proteinExistence type="inferred from homology"/>
<dbReference type="Pfam" id="PF02913">
    <property type="entry name" value="FAD-oxidase_C"/>
    <property type="match status" value="1"/>
</dbReference>
<sequence>MLEKLAAIVGASGILSSAADMAPFVEDWRGLSQGEALCVVLPATPEQAAEVVRLCARTGTPVLPQGGNTSLCGGAVPPSGGPRPVIVGLQRLRRIRAIDPVNDTITVDAGCVLATVQATAAEHGRLYAVSLGAEGSCQVGGTIATNAGGTGVLRYGNTRDNVLGLEVVLPDGTIWDGLTALRKNNTGYDLKHLFIGSEGTLGLITGAVLKLHPLPTARSVAWLSVAEPQAAIEALSLFRASCGSRLSAFEMINDSQAALVVKHVPGRRIPVTGGGWHVLVELADTGNEASLDAAMQAVLEDALDRGLVTDAVVGASEAQREALWAVRHGVSEANKKEGVSLTSDTAVPISAVPAFIASATAAVRAIIPGLTVLVVAHLGDGNVHFIPFFSFAAWEVLAEREAIVQRIRHAVDDAAMALGGTFSAEHGVGATHLPEMARYKPPVELAMMRAIKQAFDPSDLFNSGRLLPLRATAPTSASHS</sequence>
<keyword evidence="2" id="KW-0285">Flavoprotein</keyword>
<dbReference type="InterPro" id="IPR004113">
    <property type="entry name" value="FAD-bd_oxidored_4_C"/>
</dbReference>